<evidence type="ECO:0000256" key="2">
    <source>
        <dbReference type="ARBA" id="ARBA00023004"/>
    </source>
</evidence>
<dbReference type="InterPro" id="IPR017900">
    <property type="entry name" value="4Fe4S_Fe_S_CS"/>
</dbReference>
<dbReference type="PROSITE" id="PS51379">
    <property type="entry name" value="4FE4S_FER_2"/>
    <property type="match status" value="2"/>
</dbReference>
<evidence type="ECO:0000313" key="5">
    <source>
        <dbReference type="EMBL" id="RDH88120.1"/>
    </source>
</evidence>
<dbReference type="EMBL" id="QFXE01000002">
    <property type="protein sequence ID" value="RDH88120.1"/>
    <property type="molecule type" value="Genomic_DNA"/>
</dbReference>
<organism evidence="5 6">
    <name type="scientific">endosymbiont of Escarpia spicata</name>
    <dbReference type="NCBI Taxonomy" id="2200908"/>
    <lineage>
        <taxon>Bacteria</taxon>
        <taxon>Pseudomonadati</taxon>
        <taxon>Pseudomonadota</taxon>
        <taxon>Gammaproteobacteria</taxon>
        <taxon>sulfur-oxidizing symbionts</taxon>
    </lineage>
</organism>
<evidence type="ECO:0000256" key="3">
    <source>
        <dbReference type="ARBA" id="ARBA00023014"/>
    </source>
</evidence>
<dbReference type="AlphaFoldDB" id="A0A370DU92"/>
<keyword evidence="2" id="KW-0408">Iron</keyword>
<evidence type="ECO:0000256" key="1">
    <source>
        <dbReference type="ARBA" id="ARBA00022723"/>
    </source>
</evidence>
<dbReference type="Proteomes" id="UP000254771">
    <property type="component" value="Unassembled WGS sequence"/>
</dbReference>
<proteinExistence type="predicted"/>
<dbReference type="GO" id="GO:0051536">
    <property type="term" value="F:iron-sulfur cluster binding"/>
    <property type="evidence" value="ECO:0007669"/>
    <property type="project" value="UniProtKB-KW"/>
</dbReference>
<comment type="caution">
    <text evidence="5">The sequence shown here is derived from an EMBL/GenBank/DDBJ whole genome shotgun (WGS) entry which is preliminary data.</text>
</comment>
<protein>
    <submittedName>
        <fullName evidence="5">Hydrogenase</fullName>
    </submittedName>
</protein>
<dbReference type="InterPro" id="IPR017896">
    <property type="entry name" value="4Fe4S_Fe-S-bd"/>
</dbReference>
<feature type="domain" description="4Fe-4S ferredoxin-type" evidence="4">
    <location>
        <begin position="279"/>
        <end position="309"/>
    </location>
</feature>
<keyword evidence="1" id="KW-0479">Metal-binding</keyword>
<dbReference type="SUPFAM" id="SSF46548">
    <property type="entry name" value="alpha-helical ferredoxin"/>
    <property type="match status" value="1"/>
</dbReference>
<keyword evidence="3" id="KW-0411">Iron-sulfur</keyword>
<evidence type="ECO:0000313" key="6">
    <source>
        <dbReference type="Proteomes" id="UP000254771"/>
    </source>
</evidence>
<gene>
    <name evidence="5" type="ORF">DIZ78_01650</name>
</gene>
<sequence>MVNVEEIRDYAANLLKKGEVKSVLGFRRGSASAFAEPCTITDVGEATSLVWDPTCLNNLTLYLVKDRKQQAAAKNPDNRPVGIVAKGCDSRAIGVLLQENYFKREDVVVIGVSCEGTGVVDPRKLSAKLKGRTASRVTFGGADGINVSVYGDETETVIPAREILADRCLECRAAVPALNDVVFGEAVGAREFDEPFHAAKEAESLSADERWATWEHHFDRCLRCFACRAVCPMCYCPECVVDSTTFVVTLGTSAEEKANRIRWCERSANTSESAVYHLTRTIHLAGRCIDCGECERVCPVNIPLRLLNTKLEKEAFEMFEYQAGHDIEQASLLSSFRDEDPNSFIR</sequence>
<dbReference type="InterPro" id="IPR009051">
    <property type="entry name" value="Helical_ferredxn"/>
</dbReference>
<dbReference type="Pfam" id="PF00037">
    <property type="entry name" value="Fer4"/>
    <property type="match status" value="1"/>
</dbReference>
<feature type="domain" description="4Fe-4S ferredoxin-type" evidence="4">
    <location>
        <begin position="212"/>
        <end position="242"/>
    </location>
</feature>
<accession>A0A370DU92</accession>
<evidence type="ECO:0000259" key="4">
    <source>
        <dbReference type="PROSITE" id="PS51379"/>
    </source>
</evidence>
<keyword evidence="6" id="KW-1185">Reference proteome</keyword>
<name>A0A370DU92_9GAMM</name>
<dbReference type="GO" id="GO:0046872">
    <property type="term" value="F:metal ion binding"/>
    <property type="evidence" value="ECO:0007669"/>
    <property type="project" value="UniProtKB-KW"/>
</dbReference>
<reference evidence="5 6" key="1">
    <citation type="journal article" date="2018" name="ISME J.">
        <title>Endosymbiont genomes yield clues of tubeworm success.</title>
        <authorList>
            <person name="Li Y."/>
            <person name="Liles M.R."/>
            <person name="Halanych K.M."/>
        </authorList>
    </citation>
    <scope>NUCLEOTIDE SEQUENCE [LARGE SCALE GENOMIC DNA]</scope>
    <source>
        <strain evidence="5">A1462</strain>
    </source>
</reference>
<dbReference type="PROSITE" id="PS00198">
    <property type="entry name" value="4FE4S_FER_1"/>
    <property type="match status" value="1"/>
</dbReference>
<dbReference type="Gene3D" id="1.10.1060.10">
    <property type="entry name" value="Alpha-helical ferredoxin"/>
    <property type="match status" value="1"/>
</dbReference>